<dbReference type="OrthoDB" id="9765242at2"/>
<evidence type="ECO:0000313" key="4">
    <source>
        <dbReference type="Proteomes" id="UP000008229"/>
    </source>
</evidence>
<sequence precursor="true">MLARVLTATGLFAAVATVAAPSAAARDPIVPLSDVHRGMTCTARTVVQGTTITTFGVEVLDVVDDVSGTGPRILVRVSGDAVAGSGIASGFSGSPVYCADRTGAVGNAGAVSATIGQYGNDVGLVTPIEQLLGLRAKPPSGARKATRAEAASVRPIAAPLTFTGLSPALARLVERAGRAAGRRYVAAPTGPLATFGPQPLVPGASMAAAYSTGAIGASAIGTVTYRDGATVYGFGHQLDGAGRRSLVLQDAYVFTVVDNPLDTSESSSYKLAAPGHALGTLSNDAPAAVVGTVGESAPTIPFTVRVRDRDRGRTLRQRTEVADEVDVGDPTGQGLLPTIGPMALAQAVTAAFDGAPARESGVLCLRVTVREARSPLRFCNRYVANGQDTGGVPALALAMGSDVTSALTAVDQARFANLHVTSVYADVAFSRGLELATIVGVSGPRALRRGGTARVRLRVREFRGPLRTIPVTLSVPRDAPLGEQQLRIAGTPLDTVDSGGETTLVIDVGGGGDGTDGGGAQSMEEVRARFGGTARYDGLRARLGSARWRAARDDRLRIDGRGTLDVVVKRAGSGR</sequence>
<evidence type="ECO:0000256" key="1">
    <source>
        <dbReference type="SAM" id="SignalP"/>
    </source>
</evidence>
<reference evidence="4" key="2">
    <citation type="submission" date="2010-01" db="EMBL/GenBank/DDBJ databases">
        <title>The complete genome of Conexibacter woesei DSM 14684.</title>
        <authorList>
            <consortium name="US DOE Joint Genome Institute (JGI-PGF)"/>
            <person name="Lucas S."/>
            <person name="Copeland A."/>
            <person name="Lapidus A."/>
            <person name="Glavina del Rio T."/>
            <person name="Dalin E."/>
            <person name="Tice H."/>
            <person name="Bruce D."/>
            <person name="Goodwin L."/>
            <person name="Pitluck S."/>
            <person name="Kyrpides N."/>
            <person name="Mavromatis K."/>
            <person name="Ivanova N."/>
            <person name="Mikhailova N."/>
            <person name="Chertkov O."/>
            <person name="Brettin T."/>
            <person name="Detter J.C."/>
            <person name="Han C."/>
            <person name="Larimer F."/>
            <person name="Land M."/>
            <person name="Hauser L."/>
            <person name="Markowitz V."/>
            <person name="Cheng J.-F."/>
            <person name="Hugenholtz P."/>
            <person name="Woyke T."/>
            <person name="Wu D."/>
            <person name="Pukall R."/>
            <person name="Steenblock K."/>
            <person name="Schneider S."/>
            <person name="Klenk H.-P."/>
            <person name="Eisen J.A."/>
        </authorList>
    </citation>
    <scope>NUCLEOTIDE SEQUENCE [LARGE SCALE GENOMIC DNA]</scope>
    <source>
        <strain evidence="4">DSM 14684 / CIP 108061 / JCM 11494 / NBRC 100937 / ID131577</strain>
    </source>
</reference>
<feature type="signal peptide" evidence="1">
    <location>
        <begin position="1"/>
        <end position="19"/>
    </location>
</feature>
<dbReference type="EMBL" id="CP001854">
    <property type="protein sequence ID" value="ADB50037.1"/>
    <property type="molecule type" value="Genomic_DNA"/>
</dbReference>
<feature type="chain" id="PRO_5039668459" description="Peptidase S55 domain-containing protein" evidence="1">
    <location>
        <begin position="20"/>
        <end position="575"/>
    </location>
</feature>
<keyword evidence="1" id="KW-0732">Signal</keyword>
<organism evidence="3 4">
    <name type="scientific">Conexibacter woesei (strain DSM 14684 / CCUG 47730 / CIP 108061 / JCM 11494 / NBRC 100937 / ID131577)</name>
    <dbReference type="NCBI Taxonomy" id="469383"/>
    <lineage>
        <taxon>Bacteria</taxon>
        <taxon>Bacillati</taxon>
        <taxon>Actinomycetota</taxon>
        <taxon>Thermoleophilia</taxon>
        <taxon>Solirubrobacterales</taxon>
        <taxon>Conexibacteraceae</taxon>
        <taxon>Conexibacter</taxon>
    </lineage>
</organism>
<dbReference type="AlphaFoldDB" id="D3F061"/>
<dbReference type="STRING" id="469383.Cwoe_1609"/>
<dbReference type="Proteomes" id="UP000008229">
    <property type="component" value="Chromosome"/>
</dbReference>
<gene>
    <name evidence="3" type="ordered locus">Cwoe_1609</name>
</gene>
<dbReference type="InterPro" id="IPR008763">
    <property type="entry name" value="Peptidase_S55"/>
</dbReference>
<name>D3F061_CONWI</name>
<reference evidence="3 4" key="1">
    <citation type="journal article" date="2010" name="Stand. Genomic Sci.">
        <title>Complete genome sequence of Conexibacter woesei type strain (ID131577).</title>
        <authorList>
            <person name="Pukall R."/>
            <person name="Lapidus A."/>
            <person name="Glavina Del Rio T."/>
            <person name="Copeland A."/>
            <person name="Tice H."/>
            <person name="Cheng J.-F."/>
            <person name="Lucas S."/>
            <person name="Chen F."/>
            <person name="Nolan M."/>
            <person name="Bruce D."/>
            <person name="Goodwin L."/>
            <person name="Pitluck S."/>
            <person name="Mavromatis K."/>
            <person name="Ivanova N."/>
            <person name="Ovchinnikova G."/>
            <person name="Pati A."/>
            <person name="Chen A."/>
            <person name="Palaniappan K."/>
            <person name="Land M."/>
            <person name="Hauser L."/>
            <person name="Chang Y.-J."/>
            <person name="Jeffries C.D."/>
            <person name="Chain P."/>
            <person name="Meincke L."/>
            <person name="Sims D."/>
            <person name="Brettin T."/>
            <person name="Detter J.C."/>
            <person name="Rohde M."/>
            <person name="Goeker M."/>
            <person name="Bristow J."/>
            <person name="Eisen J.A."/>
            <person name="Markowitz V."/>
            <person name="Kyrpides N.C."/>
            <person name="Klenk H.-P."/>
            <person name="Hugenholtz P."/>
        </authorList>
    </citation>
    <scope>NUCLEOTIDE SEQUENCE [LARGE SCALE GENOMIC DNA]</scope>
    <source>
        <strain evidence="4">DSM 14684 / CIP 108061 / JCM 11494 / NBRC 100937 / ID131577</strain>
    </source>
</reference>
<dbReference type="KEGG" id="cwo:Cwoe_1609"/>
<accession>D3F061</accession>
<evidence type="ECO:0000313" key="3">
    <source>
        <dbReference type="EMBL" id="ADB50037.1"/>
    </source>
</evidence>
<dbReference type="eggNOG" id="COG1044">
    <property type="taxonomic scope" value="Bacteria"/>
</dbReference>
<dbReference type="PROSITE" id="PS51494">
    <property type="entry name" value="SPOIVB"/>
    <property type="match status" value="1"/>
</dbReference>
<proteinExistence type="predicted"/>
<evidence type="ECO:0000259" key="2">
    <source>
        <dbReference type="PROSITE" id="PS51494"/>
    </source>
</evidence>
<dbReference type="HOGENOM" id="CLU_473880_0_0_11"/>
<protein>
    <recommendedName>
        <fullName evidence="2">Peptidase S55 domain-containing protein</fullName>
    </recommendedName>
</protein>
<keyword evidence="4" id="KW-1185">Reference proteome</keyword>
<dbReference type="RefSeq" id="WP_012933088.1">
    <property type="nucleotide sequence ID" value="NC_013739.1"/>
</dbReference>
<feature type="domain" description="Peptidase S55" evidence="2">
    <location>
        <begin position="1"/>
        <end position="147"/>
    </location>
</feature>